<proteinExistence type="predicted"/>
<name>A0ABP5MZM8_9MICO</name>
<dbReference type="PROSITE" id="PS50935">
    <property type="entry name" value="SSB"/>
    <property type="match status" value="1"/>
</dbReference>
<feature type="region of interest" description="Disordered" evidence="3">
    <location>
        <begin position="121"/>
        <end position="162"/>
    </location>
</feature>
<keyword evidence="5" id="KW-1185">Reference proteome</keyword>
<dbReference type="SUPFAM" id="SSF50249">
    <property type="entry name" value="Nucleic acid-binding proteins"/>
    <property type="match status" value="1"/>
</dbReference>
<protein>
    <recommendedName>
        <fullName evidence="6">Single-stranded DNA-binding protein</fullName>
    </recommendedName>
</protein>
<evidence type="ECO:0000256" key="2">
    <source>
        <dbReference type="PROSITE-ProRule" id="PRU00252"/>
    </source>
</evidence>
<evidence type="ECO:0008006" key="6">
    <source>
        <dbReference type="Google" id="ProtNLM"/>
    </source>
</evidence>
<feature type="compositionally biased region" description="Basic and acidic residues" evidence="3">
    <location>
        <begin position="128"/>
        <end position="138"/>
    </location>
</feature>
<keyword evidence="1 2" id="KW-0238">DNA-binding</keyword>
<feature type="region of interest" description="Disordered" evidence="3">
    <location>
        <begin position="1"/>
        <end position="26"/>
    </location>
</feature>
<gene>
    <name evidence="4" type="ORF">GCM10009786_12300</name>
</gene>
<evidence type="ECO:0000256" key="3">
    <source>
        <dbReference type="SAM" id="MobiDB-lite"/>
    </source>
</evidence>
<dbReference type="EMBL" id="BAAAOP010000005">
    <property type="protein sequence ID" value="GAA2187421.1"/>
    <property type="molecule type" value="Genomic_DNA"/>
</dbReference>
<accession>A0ABP5MZM8</accession>
<dbReference type="Gene3D" id="2.40.50.140">
    <property type="entry name" value="Nucleic acid-binding proteins"/>
    <property type="match status" value="1"/>
</dbReference>
<dbReference type="CDD" id="cd04496">
    <property type="entry name" value="SSB_OBF"/>
    <property type="match status" value="1"/>
</dbReference>
<comment type="caution">
    <text evidence="4">The sequence shown here is derived from an EMBL/GenBank/DDBJ whole genome shotgun (WGS) entry which is preliminary data.</text>
</comment>
<evidence type="ECO:0000313" key="4">
    <source>
        <dbReference type="EMBL" id="GAA2187421.1"/>
    </source>
</evidence>
<reference evidence="5" key="1">
    <citation type="journal article" date="2019" name="Int. J. Syst. Evol. Microbiol.">
        <title>The Global Catalogue of Microorganisms (GCM) 10K type strain sequencing project: providing services to taxonomists for standard genome sequencing and annotation.</title>
        <authorList>
            <consortium name="The Broad Institute Genomics Platform"/>
            <consortium name="The Broad Institute Genome Sequencing Center for Infectious Disease"/>
            <person name="Wu L."/>
            <person name="Ma J."/>
        </authorList>
    </citation>
    <scope>NUCLEOTIDE SEQUENCE [LARGE SCALE GENOMIC DNA]</scope>
    <source>
        <strain evidence="5">JCM 14919</strain>
    </source>
</reference>
<dbReference type="InterPro" id="IPR012340">
    <property type="entry name" value="NA-bd_OB-fold"/>
</dbReference>
<evidence type="ECO:0000313" key="5">
    <source>
        <dbReference type="Proteomes" id="UP001501084"/>
    </source>
</evidence>
<evidence type="ECO:0000256" key="1">
    <source>
        <dbReference type="ARBA" id="ARBA00023125"/>
    </source>
</evidence>
<dbReference type="InterPro" id="IPR000424">
    <property type="entry name" value="Primosome_PriB/ssb"/>
</dbReference>
<dbReference type="Pfam" id="PF00436">
    <property type="entry name" value="SSB"/>
    <property type="match status" value="1"/>
</dbReference>
<feature type="compositionally biased region" description="Basic residues" evidence="3">
    <location>
        <begin position="17"/>
        <end position="26"/>
    </location>
</feature>
<organism evidence="4 5">
    <name type="scientific">Leucobacter alluvii</name>
    <dbReference type="NCBI Taxonomy" id="340321"/>
    <lineage>
        <taxon>Bacteria</taxon>
        <taxon>Bacillati</taxon>
        <taxon>Actinomycetota</taxon>
        <taxon>Actinomycetes</taxon>
        <taxon>Micrococcales</taxon>
        <taxon>Microbacteriaceae</taxon>
        <taxon>Leucobacter</taxon>
    </lineage>
</organism>
<dbReference type="Proteomes" id="UP001501084">
    <property type="component" value="Unassembled WGS sequence"/>
</dbReference>
<sequence length="162" mass="18639">MAAPNQAGGRSHDHPHTAVRLRFHRQRPQLTQTDRGDARFYARFGQENFRREDDGTFTKLETTFHNLVMYRATAERAYERFSKGYSFVAEGYLHEYSYERDGQATDGVEFVAKKIGHDTARTQYSLERSQRATDHDAPARGQSRAFEPPQKRPSTDAPTLGR</sequence>